<evidence type="ECO:0000313" key="2">
    <source>
        <dbReference type="EMBL" id="PJE33845.1"/>
    </source>
</evidence>
<evidence type="ECO:0000313" key="3">
    <source>
        <dbReference type="Proteomes" id="UP000231553"/>
    </source>
</evidence>
<proteinExistence type="predicted"/>
<accession>A0A2M8ITK7</accession>
<organism evidence="2 3">
    <name type="scientific">Pseudooceanicola lipolyticus</name>
    <dbReference type="NCBI Taxonomy" id="2029104"/>
    <lineage>
        <taxon>Bacteria</taxon>
        <taxon>Pseudomonadati</taxon>
        <taxon>Pseudomonadota</taxon>
        <taxon>Alphaproteobacteria</taxon>
        <taxon>Rhodobacterales</taxon>
        <taxon>Paracoccaceae</taxon>
        <taxon>Pseudooceanicola</taxon>
    </lineage>
</organism>
<dbReference type="Proteomes" id="UP000231553">
    <property type="component" value="Unassembled WGS sequence"/>
</dbReference>
<feature type="region of interest" description="Disordered" evidence="1">
    <location>
        <begin position="167"/>
        <end position="190"/>
    </location>
</feature>
<comment type="caution">
    <text evidence="2">The sequence shown here is derived from an EMBL/GenBank/DDBJ whole genome shotgun (WGS) entry which is preliminary data.</text>
</comment>
<feature type="non-terminal residue" evidence="2">
    <location>
        <position position="190"/>
    </location>
</feature>
<dbReference type="AlphaFoldDB" id="A0A2M8ITK7"/>
<sequence length="190" mass="20527">MSWFALAGQDESWIAAGMDGADSDALAICGSIVIEARLPLLHRPRPLVVFERRGDWPIYFAVQALPGGGVTVILDQGGVIVHRVFDCAEVGRAETLRLTYSWNGPARTGRIALENPDSGETRIAEVAAPRPIRLCDLAALMRPESCRYLSPEVVYLAASERMEPVGPVPTLLPDTPVATPDGARRAGQLR</sequence>
<evidence type="ECO:0008006" key="4">
    <source>
        <dbReference type="Google" id="ProtNLM"/>
    </source>
</evidence>
<protein>
    <recommendedName>
        <fullName evidence="4">Hedgehog/Intein (Hint) domain-containing protein</fullName>
    </recommendedName>
</protein>
<keyword evidence="3" id="KW-1185">Reference proteome</keyword>
<dbReference type="EMBL" id="PGTB01000307">
    <property type="protein sequence ID" value="PJE33845.1"/>
    <property type="molecule type" value="Genomic_DNA"/>
</dbReference>
<reference evidence="2 3" key="1">
    <citation type="journal article" date="2018" name="Int. J. Syst. Evol. Microbiol.">
        <title>Pseudooceanicola lipolyticus sp. nov., a marine alphaproteobacterium, reclassification of Oceanicola flagellatus as Pseudooceanicola flagellatus comb. nov. and emended description of the genus Pseudooceanicola.</title>
        <authorList>
            <person name="Huang M.-M."/>
            <person name="Guo L.-L."/>
            <person name="Wu Y.-H."/>
            <person name="Lai Q.-L."/>
            <person name="Shao Z.-Z."/>
            <person name="Wang C.-S."/>
            <person name="Wu M."/>
            <person name="Xu X.-W."/>
        </authorList>
    </citation>
    <scope>NUCLEOTIDE SEQUENCE [LARGE SCALE GENOMIC DNA]</scope>
    <source>
        <strain evidence="2 3">157</strain>
    </source>
</reference>
<name>A0A2M8ITK7_9RHOB</name>
<gene>
    <name evidence="2" type="ORF">CVM52_25330</name>
</gene>
<evidence type="ECO:0000256" key="1">
    <source>
        <dbReference type="SAM" id="MobiDB-lite"/>
    </source>
</evidence>